<gene>
    <name evidence="1" type="ORF">MENTE1834_LOCUS16586</name>
</gene>
<dbReference type="Proteomes" id="UP001497535">
    <property type="component" value="Unassembled WGS sequence"/>
</dbReference>
<sequence length="248" mass="27454">MSKSQKERVKDSFIENRPVDLASPASSSPHSIPSTRPQSSSSHSSHPPTSPKPLPSPPHSSNPPTSPKPLPSSPHSSHPPTSPKPLPSPPHSSHPPTSLKHLPSPLHSSDHKTSPHSVASPLALPEADVEQEKGLDMPDEIRAVINEITWKNHYLSPDSPFNQFITKPPENDQDFHCTICKQDSNEELSQADDQSKQIVQLKTCEDKFHLECIAQHWGKGKKDCPNCRRKFEVKHVEVKEEVVDVEES</sequence>
<name>A0ACB0YUU1_MELEN</name>
<keyword evidence="2" id="KW-1185">Reference proteome</keyword>
<protein>
    <submittedName>
        <fullName evidence="1">Uncharacterized protein</fullName>
    </submittedName>
</protein>
<dbReference type="EMBL" id="CAVMJV010000018">
    <property type="protein sequence ID" value="CAK5062757.1"/>
    <property type="molecule type" value="Genomic_DNA"/>
</dbReference>
<evidence type="ECO:0000313" key="2">
    <source>
        <dbReference type="Proteomes" id="UP001497535"/>
    </source>
</evidence>
<evidence type="ECO:0000313" key="1">
    <source>
        <dbReference type="EMBL" id="CAK5062757.1"/>
    </source>
</evidence>
<reference evidence="1" key="1">
    <citation type="submission" date="2023-11" db="EMBL/GenBank/DDBJ databases">
        <authorList>
            <person name="Poullet M."/>
        </authorList>
    </citation>
    <scope>NUCLEOTIDE SEQUENCE</scope>
    <source>
        <strain evidence="1">E1834</strain>
    </source>
</reference>
<organism evidence="1 2">
    <name type="scientific">Meloidogyne enterolobii</name>
    <name type="common">Root-knot nematode worm</name>
    <name type="synonym">Meloidogyne mayaguensis</name>
    <dbReference type="NCBI Taxonomy" id="390850"/>
    <lineage>
        <taxon>Eukaryota</taxon>
        <taxon>Metazoa</taxon>
        <taxon>Ecdysozoa</taxon>
        <taxon>Nematoda</taxon>
        <taxon>Chromadorea</taxon>
        <taxon>Rhabditida</taxon>
        <taxon>Tylenchina</taxon>
        <taxon>Tylenchomorpha</taxon>
        <taxon>Tylenchoidea</taxon>
        <taxon>Meloidogynidae</taxon>
        <taxon>Meloidogyninae</taxon>
        <taxon>Meloidogyne</taxon>
    </lineage>
</organism>
<comment type="caution">
    <text evidence="1">The sequence shown here is derived from an EMBL/GenBank/DDBJ whole genome shotgun (WGS) entry which is preliminary data.</text>
</comment>
<accession>A0ACB0YUU1</accession>
<proteinExistence type="predicted"/>